<dbReference type="GO" id="GO:0030170">
    <property type="term" value="F:pyridoxal phosphate binding"/>
    <property type="evidence" value="ECO:0007669"/>
    <property type="project" value="InterPro"/>
</dbReference>
<proteinExistence type="predicted"/>
<feature type="domain" description="MOSC" evidence="1">
    <location>
        <begin position="82"/>
        <end position="240"/>
    </location>
</feature>
<dbReference type="EMBL" id="JAAIKC010000001">
    <property type="protein sequence ID" value="NEW05700.1"/>
    <property type="molecule type" value="Genomic_DNA"/>
</dbReference>
<gene>
    <name evidence="2" type="ORF">GK047_06655</name>
</gene>
<reference evidence="2" key="1">
    <citation type="submission" date="2020-02" db="EMBL/GenBank/DDBJ databases">
        <authorList>
            <person name="Shen X.-R."/>
            <person name="Zhang Y.-X."/>
        </authorList>
    </citation>
    <scope>NUCLEOTIDE SEQUENCE</scope>
    <source>
        <strain evidence="2">SYP-B3998</strain>
    </source>
</reference>
<sequence>MEKVGTLQSITRYPVKAMGGETLEKCMMHLCGLQGDRSHAFLDLSRPGEYLTANNYPTLFRYTARFDVVKEGQETAERLIVTAPDGQSYEWGDSSLLRRLEQETNRSLGYKSFESNTIGANSEDHILIASESSLREISRLWGQGNMDPRRFRVNWCIALDCDTPFKEETWVGKQIVVGETVLDVNKCCKRCFYVNINPETATIDPSVLKTIVRQRSNCFGVYASVVKKGTNYQSESVYVADALY</sequence>
<evidence type="ECO:0000259" key="1">
    <source>
        <dbReference type="PROSITE" id="PS51340"/>
    </source>
</evidence>
<dbReference type="Pfam" id="PF03473">
    <property type="entry name" value="MOSC"/>
    <property type="match status" value="1"/>
</dbReference>
<dbReference type="GO" id="GO:0003824">
    <property type="term" value="F:catalytic activity"/>
    <property type="evidence" value="ECO:0007669"/>
    <property type="project" value="InterPro"/>
</dbReference>
<dbReference type="GO" id="GO:0030151">
    <property type="term" value="F:molybdenum ion binding"/>
    <property type="evidence" value="ECO:0007669"/>
    <property type="project" value="InterPro"/>
</dbReference>
<comment type="caution">
    <text evidence="2">The sequence shown here is derived from an EMBL/GenBank/DDBJ whole genome shotgun (WGS) entry which is preliminary data.</text>
</comment>
<dbReference type="InterPro" id="IPR005302">
    <property type="entry name" value="MoCF_Sase_C"/>
</dbReference>
<dbReference type="PROSITE" id="PS51340">
    <property type="entry name" value="MOSC"/>
    <property type="match status" value="1"/>
</dbReference>
<name>A0A6G3ZUF8_9BACL</name>
<organism evidence="2">
    <name type="scientific">Paenibacillus sp. SYP-B3998</name>
    <dbReference type="NCBI Taxonomy" id="2678564"/>
    <lineage>
        <taxon>Bacteria</taxon>
        <taxon>Bacillati</taxon>
        <taxon>Bacillota</taxon>
        <taxon>Bacilli</taxon>
        <taxon>Bacillales</taxon>
        <taxon>Paenibacillaceae</taxon>
        <taxon>Paenibacillus</taxon>
    </lineage>
</organism>
<dbReference type="InterPro" id="IPR011037">
    <property type="entry name" value="Pyrv_Knase-like_insert_dom_sf"/>
</dbReference>
<accession>A0A6G3ZUF8</accession>
<evidence type="ECO:0000313" key="2">
    <source>
        <dbReference type="EMBL" id="NEW05700.1"/>
    </source>
</evidence>
<dbReference type="SUPFAM" id="SSF50800">
    <property type="entry name" value="PK beta-barrel domain-like"/>
    <property type="match status" value="1"/>
</dbReference>
<dbReference type="AlphaFoldDB" id="A0A6G3ZUF8"/>
<protein>
    <submittedName>
        <fullName evidence="2">MOSC domain-containing protein</fullName>
    </submittedName>
</protein>
<dbReference type="RefSeq" id="WP_163942888.1">
    <property type="nucleotide sequence ID" value="NZ_JAAIKC010000001.1"/>
</dbReference>